<name>A0A853F6H2_9GAMM</name>
<proteinExistence type="predicted"/>
<sequence>MQNYEYSDSVNFKVDIVTIIQAILTKEITLKGSYSKKAITKFTHPWFVFDYKIKQNGDEISEMSR</sequence>
<dbReference type="EMBL" id="JACCHT010000001">
    <property type="protein sequence ID" value="NYT27810.1"/>
    <property type="molecule type" value="Genomic_DNA"/>
</dbReference>
<reference evidence="1 2" key="1">
    <citation type="submission" date="2020-05" db="EMBL/GenBank/DDBJ databases">
        <title>Horizontal transmission and recombination maintain forever young bacterial symbiont genomes.</title>
        <authorList>
            <person name="Russell S.L."/>
            <person name="Pepper-Tunick E."/>
            <person name="Svedberg J."/>
            <person name="Byrne A."/>
            <person name="Ruelas Castillo J."/>
            <person name="Vollmers C."/>
            <person name="Beinart R.A."/>
            <person name="Corbett-Detig R."/>
        </authorList>
    </citation>
    <scope>NUCLEOTIDE SEQUENCE [LARGE SCALE GENOMIC DNA]</scope>
    <source>
        <strain evidence="1">455</strain>
    </source>
</reference>
<protein>
    <submittedName>
        <fullName evidence="1">Uncharacterized protein</fullName>
    </submittedName>
</protein>
<dbReference type="AlphaFoldDB" id="A0A853F6H2"/>
<evidence type="ECO:0000313" key="1">
    <source>
        <dbReference type="EMBL" id="NYT27810.1"/>
    </source>
</evidence>
<evidence type="ECO:0000313" key="2">
    <source>
        <dbReference type="Proteomes" id="UP000568751"/>
    </source>
</evidence>
<gene>
    <name evidence="1" type="ORF">H0A76_07880</name>
</gene>
<comment type="caution">
    <text evidence="1">The sequence shown here is derived from an EMBL/GenBank/DDBJ whole genome shotgun (WGS) entry which is preliminary data.</text>
</comment>
<dbReference type="Proteomes" id="UP000568751">
    <property type="component" value="Unassembled WGS sequence"/>
</dbReference>
<accession>A0A853F6H2</accession>
<organism evidence="1 2">
    <name type="scientific">Candidatus Thiodubiliella endoseptemdiera</name>
    <dbReference type="NCBI Taxonomy" id="2738886"/>
    <lineage>
        <taxon>Bacteria</taxon>
        <taxon>Pseudomonadati</taxon>
        <taxon>Pseudomonadota</taxon>
        <taxon>Gammaproteobacteria</taxon>
        <taxon>Candidatus Pseudothioglobaceae</taxon>
        <taxon>Candidatus Thiodubiliella</taxon>
    </lineage>
</organism>